<name>A0A6C0B6V1_9ZZZZ</name>
<organism evidence="2">
    <name type="scientific">viral metagenome</name>
    <dbReference type="NCBI Taxonomy" id="1070528"/>
    <lineage>
        <taxon>unclassified sequences</taxon>
        <taxon>metagenomes</taxon>
        <taxon>organismal metagenomes</taxon>
    </lineage>
</organism>
<feature type="compositionally biased region" description="Basic residues" evidence="1">
    <location>
        <begin position="30"/>
        <end position="61"/>
    </location>
</feature>
<sequence length="61" mass="6843">MELNQTNKVLPPVLATNTSGETRLYASTGGKRRRTKRGGSKKRHTNKKKGGKSRRVRKACF</sequence>
<accession>A0A6C0B6V1</accession>
<proteinExistence type="predicted"/>
<protein>
    <submittedName>
        <fullName evidence="2">Uncharacterized protein</fullName>
    </submittedName>
</protein>
<dbReference type="EMBL" id="MN739090">
    <property type="protein sequence ID" value="QHS87947.1"/>
    <property type="molecule type" value="Genomic_DNA"/>
</dbReference>
<feature type="region of interest" description="Disordered" evidence="1">
    <location>
        <begin position="1"/>
        <end position="61"/>
    </location>
</feature>
<dbReference type="AlphaFoldDB" id="A0A6C0B6V1"/>
<reference evidence="2" key="1">
    <citation type="journal article" date="2020" name="Nature">
        <title>Giant virus diversity and host interactions through global metagenomics.</title>
        <authorList>
            <person name="Schulz F."/>
            <person name="Roux S."/>
            <person name="Paez-Espino D."/>
            <person name="Jungbluth S."/>
            <person name="Walsh D.A."/>
            <person name="Denef V.J."/>
            <person name="McMahon K.D."/>
            <person name="Konstantinidis K.T."/>
            <person name="Eloe-Fadrosh E.A."/>
            <person name="Kyrpides N.C."/>
            <person name="Woyke T."/>
        </authorList>
    </citation>
    <scope>NUCLEOTIDE SEQUENCE</scope>
    <source>
        <strain evidence="2">GVMAG-M-3300010158-13</strain>
    </source>
</reference>
<evidence type="ECO:0000313" key="2">
    <source>
        <dbReference type="EMBL" id="QHS87947.1"/>
    </source>
</evidence>
<evidence type="ECO:0000256" key="1">
    <source>
        <dbReference type="SAM" id="MobiDB-lite"/>
    </source>
</evidence>